<dbReference type="RefSeq" id="WP_131581757.1">
    <property type="nucleotide sequence ID" value="NZ_SJZJ01000003.1"/>
</dbReference>
<dbReference type="InterPro" id="IPR050228">
    <property type="entry name" value="Carboxylesterase_BioH"/>
</dbReference>
<evidence type="ECO:0000259" key="1">
    <source>
        <dbReference type="Pfam" id="PF12697"/>
    </source>
</evidence>
<dbReference type="PANTHER" id="PTHR43194">
    <property type="entry name" value="HYDROLASE ALPHA/BETA FOLD FAMILY"/>
    <property type="match status" value="1"/>
</dbReference>
<dbReference type="OrthoDB" id="27092at2"/>
<name>A0A4V2NZX0_9ACTN</name>
<protein>
    <submittedName>
        <fullName evidence="2">Alpha/beta hydrolase</fullName>
    </submittedName>
</protein>
<sequence length="239" mass="25442">MNTVVLIHGLAGSPGTWDSVTPLIRHDADRIIAPSVGRELSIEAEADAVARRIGRGHEPAVLVGHSMGGLIATAVAERYPELVDRLILVNTPPSIESRLSARSGGERILALPVVGEIVWHLLPDSALAKGAQTSFAPGTDVPSRAVRDLRATGRRAFVRASANIDAYLFDGPLRNRLDGLTCPVDVVFGELDQRVDPASFAALRNDDHITATPIPDAGHMTPWESPSAVADAIRRVLIA</sequence>
<dbReference type="PRINTS" id="PR00111">
    <property type="entry name" value="ABHYDROLASE"/>
</dbReference>
<dbReference type="AlphaFoldDB" id="A0A4V2NZX0"/>
<dbReference type="InterPro" id="IPR029058">
    <property type="entry name" value="AB_hydrolase_fold"/>
</dbReference>
<reference evidence="2 3" key="1">
    <citation type="submission" date="2019-03" db="EMBL/GenBank/DDBJ databases">
        <authorList>
            <person name="Kim M.K.M."/>
        </authorList>
    </citation>
    <scope>NUCLEOTIDE SEQUENCE [LARGE SCALE GENOMIC DNA]</scope>
    <source>
        <strain evidence="2 3">18JY15-6</strain>
    </source>
</reference>
<dbReference type="PANTHER" id="PTHR43194:SF2">
    <property type="entry name" value="PEROXISOMAL MEMBRANE PROTEIN LPX1"/>
    <property type="match status" value="1"/>
</dbReference>
<dbReference type="GO" id="GO:0016787">
    <property type="term" value="F:hydrolase activity"/>
    <property type="evidence" value="ECO:0007669"/>
    <property type="project" value="UniProtKB-KW"/>
</dbReference>
<accession>A0A4V2NZX0</accession>
<feature type="domain" description="AB hydrolase-1" evidence="1">
    <location>
        <begin position="4"/>
        <end position="232"/>
    </location>
</feature>
<keyword evidence="3" id="KW-1185">Reference proteome</keyword>
<comment type="caution">
    <text evidence="2">The sequence shown here is derived from an EMBL/GenBank/DDBJ whole genome shotgun (WGS) entry which is preliminary data.</text>
</comment>
<organism evidence="2 3">
    <name type="scientific">Nocardioides jejuensis</name>
    <dbReference type="NCBI Taxonomy" id="2502782"/>
    <lineage>
        <taxon>Bacteria</taxon>
        <taxon>Bacillati</taxon>
        <taxon>Actinomycetota</taxon>
        <taxon>Actinomycetes</taxon>
        <taxon>Propionibacteriales</taxon>
        <taxon>Nocardioidaceae</taxon>
        <taxon>Nocardioides</taxon>
    </lineage>
</organism>
<dbReference type="Pfam" id="PF12697">
    <property type="entry name" value="Abhydrolase_6"/>
    <property type="match status" value="1"/>
</dbReference>
<dbReference type="Proteomes" id="UP000295453">
    <property type="component" value="Unassembled WGS sequence"/>
</dbReference>
<evidence type="ECO:0000313" key="3">
    <source>
        <dbReference type="Proteomes" id="UP000295453"/>
    </source>
</evidence>
<proteinExistence type="predicted"/>
<dbReference type="SUPFAM" id="SSF53474">
    <property type="entry name" value="alpha/beta-Hydrolases"/>
    <property type="match status" value="1"/>
</dbReference>
<keyword evidence="2" id="KW-0378">Hydrolase</keyword>
<gene>
    <name evidence="2" type="ORF">EPD65_03465</name>
</gene>
<dbReference type="EMBL" id="SJZJ01000003">
    <property type="protein sequence ID" value="TCJ30632.1"/>
    <property type="molecule type" value="Genomic_DNA"/>
</dbReference>
<evidence type="ECO:0000313" key="2">
    <source>
        <dbReference type="EMBL" id="TCJ30632.1"/>
    </source>
</evidence>
<dbReference type="InterPro" id="IPR000073">
    <property type="entry name" value="AB_hydrolase_1"/>
</dbReference>
<dbReference type="Gene3D" id="3.40.50.1820">
    <property type="entry name" value="alpha/beta hydrolase"/>
    <property type="match status" value="1"/>
</dbReference>